<keyword evidence="2" id="KW-1003">Cell membrane</keyword>
<dbReference type="GO" id="GO:0005886">
    <property type="term" value="C:plasma membrane"/>
    <property type="evidence" value="ECO:0007669"/>
    <property type="project" value="UniProtKB-SubCell"/>
</dbReference>
<comment type="caution">
    <text evidence="8">The sequence shown here is derived from an EMBL/GenBank/DDBJ whole genome shotgun (WGS) entry which is preliminary data.</text>
</comment>
<dbReference type="Proteomes" id="UP000276260">
    <property type="component" value="Unassembled WGS sequence"/>
</dbReference>
<dbReference type="AlphaFoldDB" id="A0A3P3QHA8"/>
<evidence type="ECO:0000313" key="8">
    <source>
        <dbReference type="EMBL" id="RRJ19723.1"/>
    </source>
</evidence>
<evidence type="ECO:0000313" key="9">
    <source>
        <dbReference type="Proteomes" id="UP000276260"/>
    </source>
</evidence>
<accession>A0A3P3QHA8</accession>
<comment type="subcellular location">
    <subcellularLocation>
        <location evidence="1">Cell membrane</location>
        <topology evidence="1">Single-pass membrane protein</topology>
    </subcellularLocation>
</comment>
<feature type="transmembrane region" description="Helical" evidence="6">
    <location>
        <begin position="37"/>
        <end position="62"/>
    </location>
</feature>
<dbReference type="EMBL" id="RRCF01000004">
    <property type="protein sequence ID" value="RRJ19723.1"/>
    <property type="molecule type" value="Genomic_DNA"/>
</dbReference>
<keyword evidence="4 6" id="KW-1133">Transmembrane helix</keyword>
<keyword evidence="9" id="KW-1185">Reference proteome</keyword>
<evidence type="ECO:0000256" key="4">
    <source>
        <dbReference type="ARBA" id="ARBA00022989"/>
    </source>
</evidence>
<keyword evidence="3 6" id="KW-0812">Transmembrane</keyword>
<dbReference type="InterPro" id="IPR007168">
    <property type="entry name" value="Phageshock_PspC_N"/>
</dbReference>
<evidence type="ECO:0000256" key="6">
    <source>
        <dbReference type="SAM" id="Phobius"/>
    </source>
</evidence>
<dbReference type="PANTHER" id="PTHR33885">
    <property type="entry name" value="PHAGE SHOCK PROTEIN C"/>
    <property type="match status" value="1"/>
</dbReference>
<dbReference type="InterPro" id="IPR014320">
    <property type="entry name" value="Phageshock_PspC"/>
</dbReference>
<evidence type="ECO:0000256" key="1">
    <source>
        <dbReference type="ARBA" id="ARBA00004162"/>
    </source>
</evidence>
<dbReference type="RefSeq" id="WP_046520694.1">
    <property type="nucleotide sequence ID" value="NZ_LAVS01000086.1"/>
</dbReference>
<feature type="domain" description="Phage shock protein PspC N-terminal" evidence="7">
    <location>
        <begin position="6"/>
        <end position="64"/>
    </location>
</feature>
<dbReference type="NCBIfam" id="TIGR02978">
    <property type="entry name" value="phageshock_pspC"/>
    <property type="match status" value="1"/>
</dbReference>
<dbReference type="OrthoDB" id="7359894at2"/>
<dbReference type="PANTHER" id="PTHR33885:SF3">
    <property type="entry name" value="PHAGE SHOCK PROTEIN C"/>
    <property type="match status" value="1"/>
</dbReference>
<reference evidence="8 9" key="1">
    <citation type="submission" date="2018-11" db="EMBL/GenBank/DDBJ databases">
        <title>Draft genome analysis of Rheinheimera mesophila isolated from an industrial waste site.</title>
        <authorList>
            <person name="Yu Q."/>
            <person name="Qi Y."/>
            <person name="Zhang H."/>
            <person name="Lu Y."/>
            <person name="Pu J."/>
        </authorList>
    </citation>
    <scope>NUCLEOTIDE SEQUENCE [LARGE SCALE GENOMIC DNA]</scope>
    <source>
        <strain evidence="8 9">IITR13</strain>
    </source>
</reference>
<evidence type="ECO:0000259" key="7">
    <source>
        <dbReference type="Pfam" id="PF04024"/>
    </source>
</evidence>
<protein>
    <submittedName>
        <fullName evidence="8">Envelope stress response membrane protein PspC</fullName>
    </submittedName>
</protein>
<name>A0A3P3QHA8_9GAMM</name>
<keyword evidence="5 6" id="KW-0472">Membrane</keyword>
<evidence type="ECO:0000256" key="3">
    <source>
        <dbReference type="ARBA" id="ARBA00022692"/>
    </source>
</evidence>
<proteinExistence type="predicted"/>
<dbReference type="Pfam" id="PF04024">
    <property type="entry name" value="PspC"/>
    <property type="match status" value="1"/>
</dbReference>
<gene>
    <name evidence="8" type="primary">pspC</name>
    <name evidence="8" type="ORF">EIK76_14935</name>
</gene>
<sequence>MTKIRKELLRDDRNGKLAGVCAGIADYFGWEVWLVRLIVVTSVLLGLGGLLPVLYVAAWFILEKKSVHEAKKGLTEPSYDERPVEVKTRVWQRGEAPKSALHHLTNQFNSLELRLRDMETHVTSAKFQLNRELSKL</sequence>
<dbReference type="InterPro" id="IPR052027">
    <property type="entry name" value="PspC"/>
</dbReference>
<evidence type="ECO:0000256" key="2">
    <source>
        <dbReference type="ARBA" id="ARBA00022475"/>
    </source>
</evidence>
<organism evidence="8 9">
    <name type="scientific">Rheinheimera mesophila</name>
    <dbReference type="NCBI Taxonomy" id="1547515"/>
    <lineage>
        <taxon>Bacteria</taxon>
        <taxon>Pseudomonadati</taxon>
        <taxon>Pseudomonadota</taxon>
        <taxon>Gammaproteobacteria</taxon>
        <taxon>Chromatiales</taxon>
        <taxon>Chromatiaceae</taxon>
        <taxon>Rheinheimera</taxon>
    </lineage>
</organism>
<evidence type="ECO:0000256" key="5">
    <source>
        <dbReference type="ARBA" id="ARBA00023136"/>
    </source>
</evidence>